<accession>A0A7L4YNX2</accession>
<dbReference type="RefSeq" id="WP_159544560.1">
    <property type="nucleotide sequence ID" value="NZ_CP047156.1"/>
</dbReference>
<dbReference type="KEGG" id="eke:EK0264_08180"/>
<evidence type="ECO:0000313" key="8">
    <source>
        <dbReference type="Proteomes" id="UP000463857"/>
    </source>
</evidence>
<proteinExistence type="inferred from homology"/>
<name>A0A7L4YNX2_9ACTN</name>
<sequence length="322" mass="32616">MSLPRLHLLSLGGTIASTDVGSSPGVGPKLGAAELVAAAPGLETVAQISTEQLAQVGSSSLTPDLAVSVARAARAAIDDGAQGIIVTQGTDTLEETAYLLSLLGDARAPIAVTGAMRNPTLPGADGPANLLAAAQVAASDQLRDTRAVVVFNDEIHDPQWVRKGHTTSTAAFTSGPHAGPIGWVHEGAVALHGRPVTPPQVDLPSGEIPPVALVAAGLGEDLRVVEALADLGYAGAVIDGVGGGHVHADAVPRLERLAAQMPVVLASRTGSGLMLRSTYGYPGSEIDLMGRGLRNAGPLSGRKARLLLGVLLANGAADEWPY</sequence>
<dbReference type="InterPro" id="IPR037152">
    <property type="entry name" value="L-asparaginase_N_sf"/>
</dbReference>
<dbReference type="PRINTS" id="PR00139">
    <property type="entry name" value="ASNGLNASE"/>
</dbReference>
<dbReference type="Gene3D" id="3.40.50.1170">
    <property type="entry name" value="L-asparaginase, N-terminal domain"/>
    <property type="match status" value="1"/>
</dbReference>
<keyword evidence="8" id="KW-1185">Reference proteome</keyword>
<dbReference type="OrthoDB" id="9788068at2"/>
<organism evidence="7 8">
    <name type="scientific">Epidermidibacterium keratini</name>
    <dbReference type="NCBI Taxonomy" id="1891644"/>
    <lineage>
        <taxon>Bacteria</taxon>
        <taxon>Bacillati</taxon>
        <taxon>Actinomycetota</taxon>
        <taxon>Actinomycetes</taxon>
        <taxon>Sporichthyales</taxon>
        <taxon>Sporichthyaceae</taxon>
        <taxon>Epidermidibacterium</taxon>
    </lineage>
</organism>
<keyword evidence="2" id="KW-0378">Hydrolase</keyword>
<dbReference type="Proteomes" id="UP000463857">
    <property type="component" value="Chromosome"/>
</dbReference>
<evidence type="ECO:0000256" key="3">
    <source>
        <dbReference type="PIRSR" id="PIRSR001220-1"/>
    </source>
</evidence>
<dbReference type="EMBL" id="CP047156">
    <property type="protein sequence ID" value="QHC00257.1"/>
    <property type="molecule type" value="Genomic_DNA"/>
</dbReference>
<dbReference type="PIRSF" id="PIRSF001220">
    <property type="entry name" value="L-ASNase_gatD"/>
    <property type="match status" value="1"/>
</dbReference>
<evidence type="ECO:0000256" key="4">
    <source>
        <dbReference type="PIRSR" id="PIRSR001220-2"/>
    </source>
</evidence>
<evidence type="ECO:0000313" key="7">
    <source>
        <dbReference type="EMBL" id="QHC00257.1"/>
    </source>
</evidence>
<comment type="similarity">
    <text evidence="1">Belongs to the asparaginase 1 family.</text>
</comment>
<dbReference type="InterPro" id="IPR027474">
    <property type="entry name" value="L-asparaginase_N"/>
</dbReference>
<feature type="binding site" evidence="4">
    <location>
        <position position="58"/>
    </location>
    <ligand>
        <name>substrate</name>
    </ligand>
</feature>
<dbReference type="PROSITE" id="PS51732">
    <property type="entry name" value="ASN_GLN_ASE_3"/>
    <property type="match status" value="1"/>
</dbReference>
<feature type="active site" description="O-isoaspartyl threonine intermediate" evidence="3">
    <location>
        <position position="14"/>
    </location>
</feature>
<dbReference type="AlphaFoldDB" id="A0A7L4YNX2"/>
<dbReference type="SMART" id="SM00870">
    <property type="entry name" value="Asparaginase"/>
    <property type="match status" value="1"/>
</dbReference>
<protein>
    <submittedName>
        <fullName evidence="7">Asparaginase</fullName>
    </submittedName>
</protein>
<dbReference type="InParanoid" id="A0A7L4YNX2"/>
<dbReference type="GO" id="GO:0006528">
    <property type="term" value="P:asparagine metabolic process"/>
    <property type="evidence" value="ECO:0007669"/>
    <property type="project" value="InterPro"/>
</dbReference>
<dbReference type="GO" id="GO:0004067">
    <property type="term" value="F:asparaginase activity"/>
    <property type="evidence" value="ECO:0007669"/>
    <property type="project" value="UniProtKB-UniRule"/>
</dbReference>
<dbReference type="PIRSF" id="PIRSF500176">
    <property type="entry name" value="L_ASNase"/>
    <property type="match status" value="1"/>
</dbReference>
<dbReference type="CDD" id="cd08964">
    <property type="entry name" value="L-asparaginase_II"/>
    <property type="match status" value="1"/>
</dbReference>
<dbReference type="PANTHER" id="PTHR11707:SF28">
    <property type="entry name" value="60 KDA LYSOPHOSPHOLIPASE"/>
    <property type="match status" value="1"/>
</dbReference>
<evidence type="ECO:0000259" key="6">
    <source>
        <dbReference type="Pfam" id="PF17763"/>
    </source>
</evidence>
<dbReference type="InterPro" id="IPR040919">
    <property type="entry name" value="Asparaginase_C"/>
</dbReference>
<gene>
    <name evidence="7" type="ORF">EK0264_08180</name>
</gene>
<dbReference type="InterPro" id="IPR006034">
    <property type="entry name" value="Asparaginase/glutaminase-like"/>
</dbReference>
<dbReference type="InterPro" id="IPR036152">
    <property type="entry name" value="Asp/glu_Ase-like_sf"/>
</dbReference>
<dbReference type="SFLD" id="SFLDS00057">
    <property type="entry name" value="Glutaminase/Asparaginase"/>
    <property type="match status" value="1"/>
</dbReference>
<dbReference type="Pfam" id="PF00710">
    <property type="entry name" value="Asparaginase"/>
    <property type="match status" value="1"/>
</dbReference>
<dbReference type="FunFam" id="3.40.50.1170:FF:000001">
    <property type="entry name" value="L-asparaginase 2"/>
    <property type="match status" value="1"/>
</dbReference>
<dbReference type="Pfam" id="PF17763">
    <property type="entry name" value="Asparaginase_C"/>
    <property type="match status" value="1"/>
</dbReference>
<feature type="binding site" evidence="4">
    <location>
        <begin position="90"/>
        <end position="91"/>
    </location>
    <ligand>
        <name>substrate</name>
    </ligand>
</feature>
<dbReference type="InterPro" id="IPR004550">
    <property type="entry name" value="AsnASE_II"/>
</dbReference>
<feature type="domain" description="Asparaginase/glutaminase C-terminal" evidence="6">
    <location>
        <begin position="211"/>
        <end position="316"/>
    </location>
</feature>
<evidence type="ECO:0000256" key="2">
    <source>
        <dbReference type="ARBA" id="ARBA00022801"/>
    </source>
</evidence>
<evidence type="ECO:0000259" key="5">
    <source>
        <dbReference type="Pfam" id="PF00710"/>
    </source>
</evidence>
<feature type="domain" description="L-asparaginase N-terminal" evidence="5">
    <location>
        <begin position="6"/>
        <end position="195"/>
    </location>
</feature>
<dbReference type="FunCoup" id="A0A7L4YNX2">
    <property type="interactions" value="59"/>
</dbReference>
<evidence type="ECO:0000256" key="1">
    <source>
        <dbReference type="ARBA" id="ARBA00010518"/>
    </source>
</evidence>
<dbReference type="PANTHER" id="PTHR11707">
    <property type="entry name" value="L-ASPARAGINASE"/>
    <property type="match status" value="1"/>
</dbReference>
<dbReference type="SUPFAM" id="SSF53774">
    <property type="entry name" value="Glutaminase/Asparaginase"/>
    <property type="match status" value="1"/>
</dbReference>
<reference evidence="7 8" key="1">
    <citation type="journal article" date="2018" name="Int. J. Syst. Evol. Microbiol.">
        <title>Epidermidibacterium keratini gen. nov., sp. nov., a member of the family Sporichthyaceae, isolated from keratin epidermis.</title>
        <authorList>
            <person name="Lee D.G."/>
            <person name="Trujillo M.E."/>
            <person name="Kang S."/>
            <person name="Nam J.J."/>
            <person name="Kim Y.J."/>
        </authorList>
    </citation>
    <scope>NUCLEOTIDE SEQUENCE [LARGE SCALE GENOMIC DNA]</scope>
    <source>
        <strain evidence="7 8">EPI-7</strain>
    </source>
</reference>
<dbReference type="Gene3D" id="3.40.50.40">
    <property type="match status" value="1"/>
</dbReference>
<dbReference type="InterPro" id="IPR027473">
    <property type="entry name" value="L-asparaginase_C"/>
</dbReference>